<dbReference type="PANTHER" id="PTHR37477">
    <property type="entry name" value="COBALT-PRECORRIN-5A HYDROLASE"/>
    <property type="match status" value="1"/>
</dbReference>
<dbReference type="InterPro" id="IPR036518">
    <property type="entry name" value="CobE/GbiG_C_sf"/>
</dbReference>
<evidence type="ECO:0000259" key="2">
    <source>
        <dbReference type="Pfam" id="PF11760"/>
    </source>
</evidence>
<dbReference type="PANTHER" id="PTHR37477:SF1">
    <property type="entry name" value="COBALT-PRECORRIN-5A HYDROLASE"/>
    <property type="match status" value="1"/>
</dbReference>
<gene>
    <name evidence="3" type="ORF">HLV38_01105</name>
</gene>
<accession>A0A6M8J7H0</accession>
<dbReference type="InterPro" id="IPR052553">
    <property type="entry name" value="CbiG_hydrolase"/>
</dbReference>
<dbReference type="SUPFAM" id="SSF159672">
    <property type="entry name" value="CbiG N-terminal domain-like"/>
    <property type="match status" value="1"/>
</dbReference>
<protein>
    <submittedName>
        <fullName evidence="3">Cobalamin biosynthesis protein CbiG</fullName>
    </submittedName>
</protein>
<sequence>MSRNVSEARAGRGPAAGRVSLVAFTDAGCRLALRLAAGLRAGDPAWAADVAAPARLAGRHEGVEAAASAAAWARERFGRADALLFVGAAGIAVRSVAPLLRDKLLDPAVVSVDERGAFAVPLVSGHVGGANRLARQVAALCGGQAAVSTATDVNGVFAIDEWAARTGLAIVEREVAREASARLLEGLPVGLTCSFPLAGSVPSGFSTLDGKDARPAADLPAVGVAIGLSEGVTPFPRTLHLVPRVVTVGVGCRRGTPPARLRDAVLRALEAAECSRRALAAVASIDVKADEPAVIELARAWGLPLRLYAAERLASVPGSFAASAFVRQAVGVDGVCERASVAEGGTLLLAKQAGDGCTVALGAMPVTIDFQEGGVR</sequence>
<dbReference type="InterPro" id="IPR038029">
    <property type="entry name" value="GbiG_N_sf"/>
</dbReference>
<dbReference type="Gene3D" id="3.30.420.180">
    <property type="entry name" value="CobE/GbiG C-terminal domain"/>
    <property type="match status" value="1"/>
</dbReference>
<dbReference type="RefSeq" id="WP_173163527.1">
    <property type="nucleotide sequence ID" value="NZ_CP053716.1"/>
</dbReference>
<reference evidence="4" key="1">
    <citation type="submission" date="2020-05" db="EMBL/GenBank/DDBJ databases">
        <title>Novel species in genus Nocardioides.</title>
        <authorList>
            <person name="Zhang G."/>
        </authorList>
    </citation>
    <scope>NUCLEOTIDE SEQUENCE [LARGE SCALE GENOMIC DNA]</scope>
    <source>
        <strain evidence="4">zg-1050</strain>
    </source>
</reference>
<dbReference type="InterPro" id="IPR002750">
    <property type="entry name" value="CobE/GbiG_C"/>
</dbReference>
<evidence type="ECO:0000313" key="4">
    <source>
        <dbReference type="Proteomes" id="UP000503297"/>
    </source>
</evidence>
<dbReference type="GO" id="GO:0009236">
    <property type="term" value="P:cobalamin biosynthetic process"/>
    <property type="evidence" value="ECO:0007669"/>
    <property type="project" value="InterPro"/>
</dbReference>
<dbReference type="Pfam" id="PF01890">
    <property type="entry name" value="CbiG_C"/>
    <property type="match status" value="1"/>
</dbReference>
<name>A0A6M8J7H0_9ACTN</name>
<dbReference type="Proteomes" id="UP000503297">
    <property type="component" value="Chromosome"/>
</dbReference>
<dbReference type="InterPro" id="IPR021744">
    <property type="entry name" value="CbiG_N"/>
</dbReference>
<keyword evidence="4" id="KW-1185">Reference proteome</keyword>
<dbReference type="KEGG" id="bwa:HLV38_01105"/>
<dbReference type="Pfam" id="PF11760">
    <property type="entry name" value="CbiG_N"/>
    <property type="match status" value="1"/>
</dbReference>
<evidence type="ECO:0000259" key="1">
    <source>
        <dbReference type="Pfam" id="PF01890"/>
    </source>
</evidence>
<proteinExistence type="predicted"/>
<organism evidence="3 4">
    <name type="scientific">Berryella wangjianweii</name>
    <dbReference type="NCBI Taxonomy" id="2734634"/>
    <lineage>
        <taxon>Bacteria</taxon>
        <taxon>Bacillati</taxon>
        <taxon>Actinomycetota</taxon>
        <taxon>Coriobacteriia</taxon>
        <taxon>Eggerthellales</taxon>
        <taxon>Eggerthellaceae</taxon>
        <taxon>Berryella</taxon>
    </lineage>
</organism>
<evidence type="ECO:0000313" key="3">
    <source>
        <dbReference type="EMBL" id="QKF06872.1"/>
    </source>
</evidence>
<dbReference type="EMBL" id="CP053716">
    <property type="protein sequence ID" value="QKF06872.1"/>
    <property type="molecule type" value="Genomic_DNA"/>
</dbReference>
<feature type="domain" description="Cobalamin synthesis G N-terminal" evidence="2">
    <location>
        <begin position="73"/>
        <end position="152"/>
    </location>
</feature>
<dbReference type="SUPFAM" id="SSF159664">
    <property type="entry name" value="CobE/GbiG C-terminal domain-like"/>
    <property type="match status" value="1"/>
</dbReference>
<feature type="domain" description="CobE/GbiG C-terminal" evidence="1">
    <location>
        <begin position="247"/>
        <end position="361"/>
    </location>
</feature>
<dbReference type="AlphaFoldDB" id="A0A6M8J7H0"/>
<dbReference type="Gene3D" id="3.40.50.11220">
    <property type="match status" value="1"/>
</dbReference>